<proteinExistence type="predicted"/>
<dbReference type="GO" id="GO:0005737">
    <property type="term" value="C:cytoplasm"/>
    <property type="evidence" value="ECO:0007669"/>
    <property type="project" value="TreeGrafter"/>
</dbReference>
<protein>
    <recommendedName>
        <fullName evidence="1">Nmd3 N-terminal domain-containing protein</fullName>
    </recommendedName>
</protein>
<dbReference type="Proteomes" id="UP000610960">
    <property type="component" value="Unassembled WGS sequence"/>
</dbReference>
<evidence type="ECO:0000313" key="3">
    <source>
        <dbReference type="Proteomes" id="UP000610960"/>
    </source>
</evidence>
<dbReference type="RefSeq" id="WP_188595930.1">
    <property type="nucleotide sequence ID" value="NZ_BMNL01000001.1"/>
</dbReference>
<dbReference type="AlphaFoldDB" id="A0A830GSU1"/>
<dbReference type="EMBL" id="BMNL01000001">
    <property type="protein sequence ID" value="GGP19966.1"/>
    <property type="molecule type" value="Genomic_DNA"/>
</dbReference>
<gene>
    <name evidence="2" type="ORF">GCM10007981_05810</name>
</gene>
<sequence>MPSKVCPICGRETDVLIEGMCPSCYSERHRLISVEGPVKLLVCKSCLSAYQRGRWVRDWKQVARKAVQAAVKFNGSITGVEMDVMGNPLTTMSVRVRARGKIHESLGEVGEEAIVPLNVVLDLCPTCRYVYSEREAAVIQVRKLGRPIDGDLRTALESVIRITLAKSDEVQRGAIIDAKEVEGGIDIRLTNANIAKSIVMAIHRSFPSRVVETEKVVGVKDGKHIYKIIFSVRLINLRRNDEVLIDGAKYVVKDVRNNSVGLLDEKGNSVSMSFDKLIGRRVIMSNQ</sequence>
<comment type="caution">
    <text evidence="2">The sequence shown here is derived from an EMBL/GenBank/DDBJ whole genome shotgun (WGS) entry which is preliminary data.</text>
</comment>
<accession>A0A830GSU1</accession>
<reference evidence="2" key="2">
    <citation type="submission" date="2020-09" db="EMBL/GenBank/DDBJ databases">
        <authorList>
            <person name="Sun Q."/>
            <person name="Ohkuma M."/>
        </authorList>
    </citation>
    <scope>NUCLEOTIDE SEQUENCE</scope>
    <source>
        <strain evidence="2">JCM 10088</strain>
    </source>
</reference>
<dbReference type="InterPro" id="IPR007064">
    <property type="entry name" value="Nmd3_N"/>
</dbReference>
<evidence type="ECO:0000259" key="1">
    <source>
        <dbReference type="Pfam" id="PF04981"/>
    </source>
</evidence>
<dbReference type="GO" id="GO:0043023">
    <property type="term" value="F:ribosomal large subunit binding"/>
    <property type="evidence" value="ECO:0007669"/>
    <property type="project" value="InterPro"/>
</dbReference>
<name>A0A830GSU1_9CREN</name>
<dbReference type="InterPro" id="IPR039768">
    <property type="entry name" value="Nmd3"/>
</dbReference>
<organism evidence="2 3">
    <name type="scientific">Thermocladium modestius</name>
    <dbReference type="NCBI Taxonomy" id="62609"/>
    <lineage>
        <taxon>Archaea</taxon>
        <taxon>Thermoproteota</taxon>
        <taxon>Thermoprotei</taxon>
        <taxon>Thermoproteales</taxon>
        <taxon>Thermoproteaceae</taxon>
        <taxon>Thermocladium</taxon>
    </lineage>
</organism>
<dbReference type="PANTHER" id="PTHR12746:SF2">
    <property type="entry name" value="60S RIBOSOMAL EXPORT PROTEIN NMD3"/>
    <property type="match status" value="1"/>
</dbReference>
<dbReference type="OrthoDB" id="15051at2157"/>
<reference evidence="2" key="1">
    <citation type="journal article" date="2014" name="Int. J. Syst. Evol. Microbiol.">
        <title>Complete genome sequence of Corynebacterium casei LMG S-19264T (=DSM 44701T), isolated from a smear-ripened cheese.</title>
        <authorList>
            <consortium name="US DOE Joint Genome Institute (JGI-PGF)"/>
            <person name="Walter F."/>
            <person name="Albersmeier A."/>
            <person name="Kalinowski J."/>
            <person name="Ruckert C."/>
        </authorList>
    </citation>
    <scope>NUCLEOTIDE SEQUENCE</scope>
    <source>
        <strain evidence="2">JCM 10088</strain>
    </source>
</reference>
<dbReference type="PANTHER" id="PTHR12746">
    <property type="entry name" value="NONSENSE-MEDIATED MRNA DECAY PROTEIN 3"/>
    <property type="match status" value="1"/>
</dbReference>
<feature type="domain" description="Nmd3 N-terminal" evidence="1">
    <location>
        <begin position="6"/>
        <end position="234"/>
    </location>
</feature>
<keyword evidence="3" id="KW-1185">Reference proteome</keyword>
<evidence type="ECO:0000313" key="2">
    <source>
        <dbReference type="EMBL" id="GGP19966.1"/>
    </source>
</evidence>
<dbReference type="Pfam" id="PF04981">
    <property type="entry name" value="NMD3"/>
    <property type="match status" value="1"/>
</dbReference>